<dbReference type="InterPro" id="IPR027417">
    <property type="entry name" value="P-loop_NTPase"/>
</dbReference>
<dbReference type="EMBL" id="JBHSAP010000007">
    <property type="protein sequence ID" value="MFC4075842.1"/>
    <property type="molecule type" value="Genomic_DNA"/>
</dbReference>
<organism evidence="2 3">
    <name type="scientific">Salinithrix halophila</name>
    <dbReference type="NCBI Taxonomy" id="1485204"/>
    <lineage>
        <taxon>Bacteria</taxon>
        <taxon>Bacillati</taxon>
        <taxon>Bacillota</taxon>
        <taxon>Bacilli</taxon>
        <taxon>Bacillales</taxon>
        <taxon>Thermoactinomycetaceae</taxon>
        <taxon>Salinithrix</taxon>
    </lineage>
</organism>
<evidence type="ECO:0000313" key="2">
    <source>
        <dbReference type="EMBL" id="MFC4075842.1"/>
    </source>
</evidence>
<dbReference type="Gene3D" id="3.40.50.300">
    <property type="entry name" value="P-loop containing nucleotide triphosphate hydrolases"/>
    <property type="match status" value="1"/>
</dbReference>
<proteinExistence type="predicted"/>
<dbReference type="Pfam" id="PF13469">
    <property type="entry name" value="Sulfotransfer_3"/>
    <property type="match status" value="1"/>
</dbReference>
<keyword evidence="1" id="KW-0808">Transferase</keyword>
<evidence type="ECO:0000256" key="1">
    <source>
        <dbReference type="ARBA" id="ARBA00022679"/>
    </source>
</evidence>
<dbReference type="PANTHER" id="PTHR12788">
    <property type="entry name" value="PROTEIN-TYROSINE SULFOTRANSFERASE 2"/>
    <property type="match status" value="1"/>
</dbReference>
<sequence length="265" mass="30991">MIESQKKGAKPSLAHSAEGLPGPVVIGGVGGSGTRVVAELLKQLGFYMGVDDGNKPNQLKSNDNQWLNGKRFIRTPLTRQQALLREFKRKMLHSHAVDYTRYIGWGFKNPFTHLYLKTLNRHFDSLKYILVIRNGLDMAFSENKRQLRLWGKRFNIEMPKDKKYLPIAQLNYWIKSNRRSIRLGNKLLGNRFFVLNYDQLCLNPKMEIQKLIRFLGLDVNEMDIHPLSRIVRKPESFERYKKHDLSIFNEKHFQAVRSFGFEVKL</sequence>
<accession>A0ABV8JAD3</accession>
<dbReference type="SUPFAM" id="SSF52540">
    <property type="entry name" value="P-loop containing nucleoside triphosphate hydrolases"/>
    <property type="match status" value="1"/>
</dbReference>
<dbReference type="Proteomes" id="UP001595843">
    <property type="component" value="Unassembled WGS sequence"/>
</dbReference>
<name>A0ABV8JAD3_9BACL</name>
<dbReference type="PANTHER" id="PTHR12788:SF10">
    <property type="entry name" value="PROTEIN-TYROSINE SULFOTRANSFERASE"/>
    <property type="match status" value="1"/>
</dbReference>
<evidence type="ECO:0000313" key="3">
    <source>
        <dbReference type="Proteomes" id="UP001595843"/>
    </source>
</evidence>
<reference evidence="3" key="1">
    <citation type="journal article" date="2019" name="Int. J. Syst. Evol. Microbiol.">
        <title>The Global Catalogue of Microorganisms (GCM) 10K type strain sequencing project: providing services to taxonomists for standard genome sequencing and annotation.</title>
        <authorList>
            <consortium name="The Broad Institute Genomics Platform"/>
            <consortium name="The Broad Institute Genome Sequencing Center for Infectious Disease"/>
            <person name="Wu L."/>
            <person name="Ma J."/>
        </authorList>
    </citation>
    <scope>NUCLEOTIDE SEQUENCE [LARGE SCALE GENOMIC DNA]</scope>
    <source>
        <strain evidence="3">IBRC-M 10813</strain>
    </source>
</reference>
<keyword evidence="3" id="KW-1185">Reference proteome</keyword>
<comment type="caution">
    <text evidence="2">The sequence shown here is derived from an EMBL/GenBank/DDBJ whole genome shotgun (WGS) entry which is preliminary data.</text>
</comment>
<gene>
    <name evidence="2" type="ORF">ACFOUO_03360</name>
</gene>
<dbReference type="InterPro" id="IPR026634">
    <property type="entry name" value="TPST-like"/>
</dbReference>
<protein>
    <submittedName>
        <fullName evidence="2">Sulfotransferase</fullName>
    </submittedName>
</protein>